<dbReference type="InterPro" id="IPR003678">
    <property type="entry name" value="Put_OMP"/>
</dbReference>
<name>A0AA90T5N2_9HELI</name>
<gene>
    <name evidence="1" type="ORF">Q5I04_07125</name>
    <name evidence="2" type="ORF">Q5I06_07590</name>
</gene>
<dbReference type="AlphaFoldDB" id="A0AA90T5N2"/>
<dbReference type="Pfam" id="PF02521">
    <property type="entry name" value="HP_OMP_2"/>
    <property type="match status" value="1"/>
</dbReference>
<reference evidence="1" key="2">
    <citation type="submission" date="2023-07" db="EMBL/GenBank/DDBJ databases">
        <authorList>
            <person name="Aydin F."/>
            <person name="Tarhane S."/>
            <person name="Saticioglu I.B."/>
            <person name="Karakaya E."/>
            <person name="Abay S."/>
            <person name="Guran O."/>
            <person name="Bozkurt E."/>
            <person name="Uzum N."/>
            <person name="Olgun K."/>
            <person name="Jablonski D."/>
        </authorList>
    </citation>
    <scope>NUCLEOTIDE SEQUENCE</scope>
    <source>
        <strain evidence="1">Faydin-H75</strain>
    </source>
</reference>
<organism evidence="2 3">
    <name type="scientific">Helicobacter cappadocius</name>
    <dbReference type="NCBI Taxonomy" id="3063998"/>
    <lineage>
        <taxon>Bacteria</taxon>
        <taxon>Pseudomonadati</taxon>
        <taxon>Campylobacterota</taxon>
        <taxon>Epsilonproteobacteria</taxon>
        <taxon>Campylobacterales</taxon>
        <taxon>Helicobacteraceae</taxon>
        <taxon>Helicobacter</taxon>
    </lineage>
</organism>
<dbReference type="RefSeq" id="WP_305517519.1">
    <property type="nucleotide sequence ID" value="NZ_JAUPEV010000012.1"/>
</dbReference>
<sequence length="460" mass="52738">MFIKKIFISLLFISEAMLGIDYSFSGDIANYSKFGFNHTNIDKSTGRYPTDSFSILYATPNLSIHTNNNFDMGIGFAFGGLIYDSTERDRDTSGNLVNPNGLGYKYFGYYLGKNGKEKASAKNTKDYFFSNLYIGYENTFFSLKVGRFLFRNTDWLTGNQEGAEMHIRPSLGKWNTDIWAVLTEKKSSLGGKWLKDFKFLNSNPIPTLATGIKIKNSHMSFTPYIQTQPTLYIMAALHFTYNTSFVIGDIPIESQTDFLPMFVHHTLTAQERFSVYDNGDRAVFGDINPKSPYLYGYEGRLVEKGGESLYLKQIFRISKSILKHHFGFQIYKNFGNPNEFVGGWGNPIGIDLNDSTIYDRGTANNAIFASDAFNNIFFYGLQYQNFNINMLNRYTISPRSNEESFSVNMDYLFPNKLSIGINITYFDDTTKKGYEVYQTYLKQDIKEDRSYISTYIKHSF</sequence>
<evidence type="ECO:0000313" key="1">
    <source>
        <dbReference type="EMBL" id="MDO7253679.1"/>
    </source>
</evidence>
<comment type="caution">
    <text evidence="2">The sequence shown here is derived from an EMBL/GenBank/DDBJ whole genome shotgun (WGS) entry which is preliminary data.</text>
</comment>
<evidence type="ECO:0000313" key="3">
    <source>
        <dbReference type="Proteomes" id="UP001177258"/>
    </source>
</evidence>
<evidence type="ECO:0000313" key="4">
    <source>
        <dbReference type="Proteomes" id="UP001240777"/>
    </source>
</evidence>
<proteinExistence type="predicted"/>
<keyword evidence="4" id="KW-1185">Reference proteome</keyword>
<dbReference type="Proteomes" id="UP001177258">
    <property type="component" value="Unassembled WGS sequence"/>
</dbReference>
<reference evidence="1 3" key="3">
    <citation type="journal article" date="2024" name="Syst. Appl. Microbiol.">
        <title>Helicobacter cappadocius sp. nov., from lizards: The first psychrotrophic Helicobacter species.</title>
        <authorList>
            <person name="Aydin F."/>
            <person name="Tarhane S."/>
            <person name="Karakaya E."/>
            <person name="Abay S."/>
            <person name="Kayman T."/>
            <person name="Guran O."/>
            <person name="Bozkurt E."/>
            <person name="Uzum N."/>
            <person name="Avci A."/>
            <person name="Olgun K."/>
            <person name="Jablonski D."/>
            <person name="Guran C."/>
            <person name="Burcin Saticioglu I."/>
        </authorList>
    </citation>
    <scope>NUCLEOTIDE SEQUENCE [LARGE SCALE GENOMIC DNA]</scope>
    <source>
        <strain evidence="1">Faydin-H75</strain>
        <strain evidence="3">faydin-H76</strain>
    </source>
</reference>
<dbReference type="EMBL" id="JAUPEV010000012">
    <property type="protein sequence ID" value="MDO7253679.1"/>
    <property type="molecule type" value="Genomic_DNA"/>
</dbReference>
<accession>A0AA90T5N2</accession>
<protein>
    <submittedName>
        <fullName evidence="2">Outer membrane family protein</fullName>
    </submittedName>
</protein>
<dbReference type="EMBL" id="JAUYZK010000012">
    <property type="protein sequence ID" value="MDP2539633.1"/>
    <property type="molecule type" value="Genomic_DNA"/>
</dbReference>
<reference evidence="2 4" key="1">
    <citation type="submission" date="2023-07" db="EMBL/GenBank/DDBJ databases">
        <title>Unpublished Manusciprt.</title>
        <authorList>
            <person name="Aydin F."/>
            <person name="Tarhane S."/>
            <person name="Saticioglu I.B."/>
            <person name="Karakaya E."/>
            <person name="Abay S."/>
            <person name="Guran O."/>
            <person name="Bozkurt E."/>
            <person name="Uzum N."/>
            <person name="Olgun K."/>
            <person name="Jablonski D."/>
        </authorList>
    </citation>
    <scope>NUCLEOTIDE SEQUENCE</scope>
    <source>
        <strain evidence="4">faydin-H75</strain>
        <strain evidence="2">Faydin-H76</strain>
    </source>
</reference>
<dbReference type="Proteomes" id="UP001240777">
    <property type="component" value="Unassembled WGS sequence"/>
</dbReference>
<evidence type="ECO:0000313" key="2">
    <source>
        <dbReference type="EMBL" id="MDP2539633.1"/>
    </source>
</evidence>